<keyword evidence="1" id="KW-0732">Signal</keyword>
<proteinExistence type="predicted"/>
<sequence length="259" mass="27696">MAPLMLLTFVSASLFLFVEANDPDGGDAGSEGECLTEINAAREAVGFSSFLKANVAEEGKHLPAAFDNKSEEDYHASAWKPVCEFLLPKTSDESEPVVVATIDRFASGTYAFKALESETPRCSDIVEEWKTAYNNFNGLPPPYSEQEQAYSSQENVSFVAMHNPSSDATADCRVVTCTRKTTTQQQNREKTGTTATEANGYALICMTTPDVLPVDGSKAPFTEGQWGQIVTAFEGSAPAVLPSLLSLTAAALAVALSVL</sequence>
<dbReference type="InterPro" id="IPR021288">
    <property type="entry name" value="Surface_antigen"/>
</dbReference>
<reference evidence="2" key="2">
    <citation type="submission" date="2013-10" db="EMBL/GenBank/DDBJ databases">
        <authorList>
            <person name="Aslett M."/>
        </authorList>
    </citation>
    <scope>NUCLEOTIDE SEQUENCE [LARGE SCALE GENOMIC DNA]</scope>
    <source>
        <strain evidence="2">Houghton</strain>
    </source>
</reference>
<feature type="signal peptide" evidence="1">
    <location>
        <begin position="1"/>
        <end position="20"/>
    </location>
</feature>
<accession>U6K649</accession>
<dbReference type="Pfam" id="PF11054">
    <property type="entry name" value="Surface_antigen"/>
    <property type="match status" value="1"/>
</dbReference>
<dbReference type="OrthoDB" id="347414at2759"/>
<name>U6K649_9EIME</name>
<dbReference type="Proteomes" id="UP000030744">
    <property type="component" value="Unassembled WGS sequence"/>
</dbReference>
<organism evidence="2 3">
    <name type="scientific">Eimeria mitis</name>
    <dbReference type="NCBI Taxonomy" id="44415"/>
    <lineage>
        <taxon>Eukaryota</taxon>
        <taxon>Sar</taxon>
        <taxon>Alveolata</taxon>
        <taxon>Apicomplexa</taxon>
        <taxon>Conoidasida</taxon>
        <taxon>Coccidia</taxon>
        <taxon>Eucoccidiorida</taxon>
        <taxon>Eimeriorina</taxon>
        <taxon>Eimeriidae</taxon>
        <taxon>Eimeria</taxon>
    </lineage>
</organism>
<dbReference type="RefSeq" id="XP_013353513.1">
    <property type="nucleotide sequence ID" value="XM_013498059.1"/>
</dbReference>
<feature type="chain" id="PRO_5004671247" evidence="1">
    <location>
        <begin position="21"/>
        <end position="259"/>
    </location>
</feature>
<dbReference type="AlphaFoldDB" id="U6K649"/>
<dbReference type="VEuPathDB" id="ToxoDB:EMH_0062660"/>
<evidence type="ECO:0000313" key="3">
    <source>
        <dbReference type="Proteomes" id="UP000030744"/>
    </source>
</evidence>
<reference evidence="2" key="1">
    <citation type="submission" date="2013-10" db="EMBL/GenBank/DDBJ databases">
        <title>Genomic analysis of the causative agents of coccidiosis in chickens.</title>
        <authorList>
            <person name="Reid A.J."/>
            <person name="Blake D."/>
            <person name="Billington K."/>
            <person name="Browne H."/>
            <person name="Dunn M."/>
            <person name="Hung S."/>
            <person name="Kawahara F."/>
            <person name="Miranda-Saavedra D."/>
            <person name="Mourier T."/>
            <person name="Nagra H."/>
            <person name="Otto T.D."/>
            <person name="Rawlings N."/>
            <person name="Sanchez A."/>
            <person name="Sanders M."/>
            <person name="Subramaniam C."/>
            <person name="Tay Y."/>
            <person name="Dear P."/>
            <person name="Doerig C."/>
            <person name="Gruber A."/>
            <person name="Parkinson J."/>
            <person name="Shirley M."/>
            <person name="Wan K.L."/>
            <person name="Berriman M."/>
            <person name="Tomley F."/>
            <person name="Pain A."/>
        </authorList>
    </citation>
    <scope>NUCLEOTIDE SEQUENCE [LARGE SCALE GENOMIC DNA]</scope>
    <source>
        <strain evidence="2">Houghton</strain>
    </source>
</reference>
<gene>
    <name evidence="2" type="ORF">EMH_0062660</name>
</gene>
<keyword evidence="3" id="KW-1185">Reference proteome</keyword>
<evidence type="ECO:0000313" key="2">
    <source>
        <dbReference type="EMBL" id="CDJ30948.1"/>
    </source>
</evidence>
<dbReference type="EMBL" id="HG682916">
    <property type="protein sequence ID" value="CDJ30948.1"/>
    <property type="molecule type" value="Genomic_DNA"/>
</dbReference>
<evidence type="ECO:0000256" key="1">
    <source>
        <dbReference type="SAM" id="SignalP"/>
    </source>
</evidence>
<dbReference type="GeneID" id="25380863"/>
<protein>
    <submittedName>
        <fullName evidence="2">SAG family member</fullName>
    </submittedName>
</protein>